<dbReference type="RefSeq" id="WP_094155668.1">
    <property type="nucleotide sequence ID" value="NZ_CP020028.1"/>
</dbReference>
<dbReference type="KEGG" id="pkb:B4V02_16820"/>
<sequence length="93" mass="10744">MNQAETEQFVRDDRNDLLALLEMRFGGAPQPVQEQICRLQDLNELQRLMIAACNAADWEVFMEELQSGQDSFKLTGERFNPINQQGKEHLYNG</sequence>
<proteinExistence type="predicted"/>
<evidence type="ECO:0000313" key="2">
    <source>
        <dbReference type="Proteomes" id="UP000214666"/>
    </source>
</evidence>
<reference evidence="1 2" key="1">
    <citation type="submission" date="2017-03" db="EMBL/GenBank/DDBJ databases">
        <title>Complete genome sequence of Paenibacillus Kribbensis producing bioflocculants.</title>
        <authorList>
            <person name="Lee H.-G."/>
            <person name="Oh H.-M."/>
        </authorList>
    </citation>
    <scope>NUCLEOTIDE SEQUENCE [LARGE SCALE GENOMIC DNA]</scope>
    <source>
        <strain evidence="1 2">AM49</strain>
    </source>
</reference>
<dbReference type="OrthoDB" id="2382411at2"/>
<evidence type="ECO:0000313" key="1">
    <source>
        <dbReference type="EMBL" id="ASR48242.1"/>
    </source>
</evidence>
<gene>
    <name evidence="1" type="ORF">B4V02_16820</name>
</gene>
<dbReference type="AlphaFoldDB" id="A0A222WQM6"/>
<name>A0A222WQM6_9BACL</name>
<dbReference type="Proteomes" id="UP000214666">
    <property type="component" value="Chromosome"/>
</dbReference>
<dbReference type="EMBL" id="CP020028">
    <property type="protein sequence ID" value="ASR48242.1"/>
    <property type="molecule type" value="Genomic_DNA"/>
</dbReference>
<accession>A0A222WQM6</accession>
<dbReference type="STRING" id="172713.GCA_001705305_02115"/>
<organism evidence="1 2">
    <name type="scientific">Paenibacillus kribbensis</name>
    <dbReference type="NCBI Taxonomy" id="172713"/>
    <lineage>
        <taxon>Bacteria</taxon>
        <taxon>Bacillati</taxon>
        <taxon>Bacillota</taxon>
        <taxon>Bacilli</taxon>
        <taxon>Bacillales</taxon>
        <taxon>Paenibacillaceae</taxon>
        <taxon>Paenibacillus</taxon>
    </lineage>
</organism>
<keyword evidence="2" id="KW-1185">Reference proteome</keyword>
<protein>
    <submittedName>
        <fullName evidence="1">Uncharacterized protein</fullName>
    </submittedName>
</protein>